<accession>A0A4Y7PKF5</accession>
<sequence length="232" mass="23916">MRPTSLLFVLLLAAFTDAVKVFRAGQTKVPVTGKAAKEKDFGKLVDGEFQPGHNGGLSTNIDPALLPGKPTRNIYSIDSSPIMAGGFGFLADGSDVGGTTGKGHRTILITKSFTPPALLAALNALHWEKEPDTPKPFKAPTPVAAPEPAAPVVVAPKPMALIVVAPNAAAPNPASPKPVAAKPDVVNPVVAKPVAPKPEPIVKASPKAAAKHKGLHFRVICSRRSTGSAYAA</sequence>
<feature type="chain" id="PRO_5021267553" evidence="1">
    <location>
        <begin position="19"/>
        <end position="232"/>
    </location>
</feature>
<organism evidence="2 3">
    <name type="scientific">Rickenella mellea</name>
    <dbReference type="NCBI Taxonomy" id="50990"/>
    <lineage>
        <taxon>Eukaryota</taxon>
        <taxon>Fungi</taxon>
        <taxon>Dikarya</taxon>
        <taxon>Basidiomycota</taxon>
        <taxon>Agaricomycotina</taxon>
        <taxon>Agaricomycetes</taxon>
        <taxon>Hymenochaetales</taxon>
        <taxon>Rickenellaceae</taxon>
        <taxon>Rickenella</taxon>
    </lineage>
</organism>
<reference evidence="2 3" key="1">
    <citation type="submission" date="2018-06" db="EMBL/GenBank/DDBJ databases">
        <title>A transcriptomic atlas of mushroom development highlights an independent origin of complex multicellularity.</title>
        <authorList>
            <consortium name="DOE Joint Genome Institute"/>
            <person name="Krizsan K."/>
            <person name="Almasi E."/>
            <person name="Merenyi Z."/>
            <person name="Sahu N."/>
            <person name="Viragh M."/>
            <person name="Koszo T."/>
            <person name="Mondo S."/>
            <person name="Kiss B."/>
            <person name="Balint B."/>
            <person name="Kues U."/>
            <person name="Barry K."/>
            <person name="Hegedus J.C."/>
            <person name="Henrissat B."/>
            <person name="Johnson J."/>
            <person name="Lipzen A."/>
            <person name="Ohm R."/>
            <person name="Nagy I."/>
            <person name="Pangilinan J."/>
            <person name="Yan J."/>
            <person name="Xiong Y."/>
            <person name="Grigoriev I.V."/>
            <person name="Hibbett D.S."/>
            <person name="Nagy L.G."/>
        </authorList>
    </citation>
    <scope>NUCLEOTIDE SEQUENCE [LARGE SCALE GENOMIC DNA]</scope>
    <source>
        <strain evidence="2 3">SZMC22713</strain>
    </source>
</reference>
<dbReference type="EMBL" id="ML170274">
    <property type="protein sequence ID" value="TDL15471.1"/>
    <property type="molecule type" value="Genomic_DNA"/>
</dbReference>
<protein>
    <submittedName>
        <fullName evidence="2">Uncharacterized protein</fullName>
    </submittedName>
</protein>
<keyword evidence="3" id="KW-1185">Reference proteome</keyword>
<evidence type="ECO:0000313" key="2">
    <source>
        <dbReference type="EMBL" id="TDL15471.1"/>
    </source>
</evidence>
<dbReference type="OrthoDB" id="3325899at2759"/>
<evidence type="ECO:0000313" key="3">
    <source>
        <dbReference type="Proteomes" id="UP000294933"/>
    </source>
</evidence>
<dbReference type="AlphaFoldDB" id="A0A4Y7PKF5"/>
<keyword evidence="1" id="KW-0732">Signal</keyword>
<name>A0A4Y7PKF5_9AGAM</name>
<feature type="signal peptide" evidence="1">
    <location>
        <begin position="1"/>
        <end position="18"/>
    </location>
</feature>
<dbReference type="Proteomes" id="UP000294933">
    <property type="component" value="Unassembled WGS sequence"/>
</dbReference>
<gene>
    <name evidence="2" type="ORF">BD410DRAFT_108203</name>
</gene>
<proteinExistence type="predicted"/>
<evidence type="ECO:0000256" key="1">
    <source>
        <dbReference type="SAM" id="SignalP"/>
    </source>
</evidence>
<dbReference type="STRING" id="50990.A0A4Y7PKF5"/>
<dbReference type="VEuPathDB" id="FungiDB:BD410DRAFT_108203"/>